<gene>
    <name evidence="1" type="ORF">OPV22_008531</name>
</gene>
<dbReference type="AlphaFoldDB" id="A0AAV8PPY6"/>
<sequence>MPVSGARPREDDALRHPVRCRMTSCVRHRSCGRTHAGPPGTWSVSPVAVTRQALRGKGQGWFRLLRIHPPLLP</sequence>
<evidence type="ECO:0000313" key="2">
    <source>
        <dbReference type="Proteomes" id="UP001222027"/>
    </source>
</evidence>
<evidence type="ECO:0000313" key="1">
    <source>
        <dbReference type="EMBL" id="KAJ8497979.1"/>
    </source>
</evidence>
<name>A0AAV8PPY6_ENSVE</name>
<organism evidence="1 2">
    <name type="scientific">Ensete ventricosum</name>
    <name type="common">Abyssinian banana</name>
    <name type="synonym">Musa ensete</name>
    <dbReference type="NCBI Taxonomy" id="4639"/>
    <lineage>
        <taxon>Eukaryota</taxon>
        <taxon>Viridiplantae</taxon>
        <taxon>Streptophyta</taxon>
        <taxon>Embryophyta</taxon>
        <taxon>Tracheophyta</taxon>
        <taxon>Spermatophyta</taxon>
        <taxon>Magnoliopsida</taxon>
        <taxon>Liliopsida</taxon>
        <taxon>Zingiberales</taxon>
        <taxon>Musaceae</taxon>
        <taxon>Ensete</taxon>
    </lineage>
</organism>
<dbReference type="Proteomes" id="UP001222027">
    <property type="component" value="Unassembled WGS sequence"/>
</dbReference>
<protein>
    <submittedName>
        <fullName evidence="1">Uncharacterized protein</fullName>
    </submittedName>
</protein>
<dbReference type="EMBL" id="JAQQAF010000003">
    <property type="protein sequence ID" value="KAJ8497979.1"/>
    <property type="molecule type" value="Genomic_DNA"/>
</dbReference>
<proteinExistence type="predicted"/>
<comment type="caution">
    <text evidence="1">The sequence shown here is derived from an EMBL/GenBank/DDBJ whole genome shotgun (WGS) entry which is preliminary data.</text>
</comment>
<reference evidence="1 2" key="1">
    <citation type="submission" date="2022-12" db="EMBL/GenBank/DDBJ databases">
        <title>Chromosome-scale assembly of the Ensete ventricosum genome.</title>
        <authorList>
            <person name="Dussert Y."/>
            <person name="Stocks J."/>
            <person name="Wendawek A."/>
            <person name="Woldeyes F."/>
            <person name="Nichols R.A."/>
            <person name="Borrell J.S."/>
        </authorList>
    </citation>
    <scope>NUCLEOTIDE SEQUENCE [LARGE SCALE GENOMIC DNA]</scope>
    <source>
        <strain evidence="2">cv. Maze</strain>
        <tissue evidence="1">Seeds</tissue>
    </source>
</reference>
<keyword evidence="2" id="KW-1185">Reference proteome</keyword>
<accession>A0AAV8PPY6</accession>